<dbReference type="Pfam" id="PF17668">
    <property type="entry name" value="Acetyltransf_17"/>
    <property type="match status" value="1"/>
</dbReference>
<dbReference type="PANTHER" id="PTHR37817">
    <property type="entry name" value="N-ACETYLTRANSFERASE EIS"/>
    <property type="match status" value="1"/>
</dbReference>
<dbReference type="SUPFAM" id="SSF55729">
    <property type="entry name" value="Acyl-CoA N-acyltransferases (Nat)"/>
    <property type="match status" value="1"/>
</dbReference>
<dbReference type="InterPro" id="IPR036527">
    <property type="entry name" value="SCP2_sterol-bd_dom_sf"/>
</dbReference>
<dbReference type="InterPro" id="IPR041380">
    <property type="entry name" value="Acetyltransf_17"/>
</dbReference>
<gene>
    <name evidence="2" type="ORF">SAMN05216353_11169</name>
</gene>
<dbReference type="CDD" id="cd04301">
    <property type="entry name" value="NAT_SF"/>
    <property type="match status" value="1"/>
</dbReference>
<reference evidence="3" key="1">
    <citation type="submission" date="2016-10" db="EMBL/GenBank/DDBJ databases">
        <authorList>
            <person name="Varghese N."/>
            <person name="Submissions S."/>
        </authorList>
    </citation>
    <scope>NUCLEOTIDE SEQUENCE [LARGE SCALE GENOMIC DNA]</scope>
    <source>
        <strain evidence="3">FP5</strain>
    </source>
</reference>
<dbReference type="PROSITE" id="PS51186">
    <property type="entry name" value="GNAT"/>
    <property type="match status" value="1"/>
</dbReference>
<dbReference type="Pfam" id="PF13527">
    <property type="entry name" value="Acetyltransf_9"/>
    <property type="match status" value="1"/>
</dbReference>
<keyword evidence="2" id="KW-0808">Transferase</keyword>
<evidence type="ECO:0000259" key="1">
    <source>
        <dbReference type="PROSITE" id="PS51186"/>
    </source>
</evidence>
<dbReference type="RefSeq" id="WP_175477838.1">
    <property type="nucleotide sequence ID" value="NZ_FOOG01000011.1"/>
</dbReference>
<feature type="domain" description="N-acetyltransferase" evidence="1">
    <location>
        <begin position="1"/>
        <end position="156"/>
    </location>
</feature>
<keyword evidence="3" id="KW-1185">Reference proteome</keyword>
<dbReference type="GO" id="GO:0034069">
    <property type="term" value="F:aminoglycoside N-acetyltransferase activity"/>
    <property type="evidence" value="ECO:0007669"/>
    <property type="project" value="TreeGrafter"/>
</dbReference>
<dbReference type="InterPro" id="IPR051554">
    <property type="entry name" value="Acetyltransferase_Eis"/>
</dbReference>
<evidence type="ECO:0000313" key="3">
    <source>
        <dbReference type="Proteomes" id="UP000198897"/>
    </source>
</evidence>
<dbReference type="PANTHER" id="PTHR37817:SF1">
    <property type="entry name" value="N-ACETYLTRANSFERASE EIS"/>
    <property type="match status" value="1"/>
</dbReference>
<dbReference type="GO" id="GO:0030649">
    <property type="term" value="P:aminoglycoside antibiotic catabolic process"/>
    <property type="evidence" value="ECO:0007669"/>
    <property type="project" value="TreeGrafter"/>
</dbReference>
<name>A0A1I2M6Y1_9BACI</name>
<dbReference type="Gene3D" id="3.40.630.30">
    <property type="match status" value="2"/>
</dbReference>
<organism evidence="2 3">
    <name type="scientific">Halobacillus alkaliphilus</name>
    <dbReference type="NCBI Taxonomy" id="396056"/>
    <lineage>
        <taxon>Bacteria</taxon>
        <taxon>Bacillati</taxon>
        <taxon>Bacillota</taxon>
        <taxon>Bacilli</taxon>
        <taxon>Bacillales</taxon>
        <taxon>Bacillaceae</taxon>
        <taxon>Halobacillus</taxon>
    </lineage>
</organism>
<dbReference type="Proteomes" id="UP000198897">
    <property type="component" value="Unassembled WGS sequence"/>
</dbReference>
<sequence length="410" mass="47488">MTFQKLADFKTFTEICSRCYPGMKLDSEEAKENHRKRQKKLDKEANVKHFGLTQNNRLVGGYVEYDHTLNLYSRKIDARGVGMVAVDLPYKKQGYAKQIIQAFIKDARDQSIPLVQLYPFQPSFYRKMGFGLGPILHTFHFHPSQLPVFSKSLSLSVLDPSDKYEMAACYHRWADHTHGSCEKPLYEFRSLEAEDYHVVGLKKEGEIDGYIVFQFKQSPADHMLLNDLHIVEFIACTTEAYQSLLQFLRNQKDQVRSVYFPTFNEQFSYMMENPCHTDDELIFRIYHKISEQGQGLMYRIVDVPLFLEKLEHHSFGQESVRIGWNISDSFMDEQYSYVWEFTDGVPRATNQLPDVEIQIGIAEFSSLMMGCVTLDNLLLGGYAEAEPGEGLDQAITLFQNPKKPESWSFF</sequence>
<dbReference type="InterPro" id="IPR016181">
    <property type="entry name" value="Acyl_CoA_acyltransferase"/>
</dbReference>
<dbReference type="AlphaFoldDB" id="A0A1I2M6Y1"/>
<protein>
    <submittedName>
        <fullName evidence="2">Predicted acetyltransferase</fullName>
    </submittedName>
</protein>
<accession>A0A1I2M6Y1</accession>
<dbReference type="InterPro" id="IPR000182">
    <property type="entry name" value="GNAT_dom"/>
</dbReference>
<evidence type="ECO:0000313" key="2">
    <source>
        <dbReference type="EMBL" id="SFF86579.1"/>
    </source>
</evidence>
<proteinExistence type="predicted"/>
<dbReference type="SUPFAM" id="SSF55718">
    <property type="entry name" value="SCP-like"/>
    <property type="match status" value="1"/>
</dbReference>
<dbReference type="EMBL" id="FOOG01000011">
    <property type="protein sequence ID" value="SFF86579.1"/>
    <property type="molecule type" value="Genomic_DNA"/>
</dbReference>
<dbReference type="Gene3D" id="3.30.1050.10">
    <property type="entry name" value="SCP2 sterol-binding domain"/>
    <property type="match status" value="1"/>
</dbReference>